<dbReference type="SUPFAM" id="SSF56645">
    <property type="entry name" value="Acyl-CoA dehydrogenase NM domain-like"/>
    <property type="match status" value="1"/>
</dbReference>
<dbReference type="PANTHER" id="PTHR43884">
    <property type="entry name" value="ACYL-COA DEHYDROGENASE"/>
    <property type="match status" value="1"/>
</dbReference>
<evidence type="ECO:0000256" key="7">
    <source>
        <dbReference type="RuleBase" id="RU362125"/>
    </source>
</evidence>
<dbReference type="Pfam" id="PF02770">
    <property type="entry name" value="Acyl-CoA_dh_M"/>
    <property type="match status" value="1"/>
</dbReference>
<feature type="domain" description="Acyl-CoA dehydrogenase/oxidase C-terminal" evidence="8">
    <location>
        <begin position="235"/>
        <end position="383"/>
    </location>
</feature>
<evidence type="ECO:0000259" key="8">
    <source>
        <dbReference type="Pfam" id="PF00441"/>
    </source>
</evidence>
<dbReference type="Gene3D" id="1.20.140.10">
    <property type="entry name" value="Butyryl-CoA Dehydrogenase, subunit A, domain 3"/>
    <property type="match status" value="1"/>
</dbReference>
<dbReference type="InterPro" id="IPR006091">
    <property type="entry name" value="Acyl-CoA_Oxase/DH_mid-dom"/>
</dbReference>
<dbReference type="InterPro" id="IPR036250">
    <property type="entry name" value="AcylCo_DH-like_C"/>
</dbReference>
<comment type="cofactor">
    <cofactor evidence="1 7">
        <name>FAD</name>
        <dbReference type="ChEBI" id="CHEBI:57692"/>
    </cofactor>
</comment>
<accession>A0A0M8PK44</accession>
<dbReference type="Pfam" id="PF00441">
    <property type="entry name" value="Acyl-CoA_dh_1"/>
    <property type="match status" value="1"/>
</dbReference>
<dbReference type="FunFam" id="2.40.110.10:FF:000002">
    <property type="entry name" value="Acyl-CoA dehydrogenase fadE12"/>
    <property type="match status" value="1"/>
</dbReference>
<evidence type="ECO:0000259" key="9">
    <source>
        <dbReference type="Pfam" id="PF02770"/>
    </source>
</evidence>
<keyword evidence="5 7" id="KW-0560">Oxidoreductase</keyword>
<dbReference type="Gene3D" id="2.40.110.10">
    <property type="entry name" value="Butyryl-CoA Dehydrogenase, subunit A, domain 2"/>
    <property type="match status" value="1"/>
</dbReference>
<dbReference type="GO" id="GO:0003995">
    <property type="term" value="F:acyl-CoA dehydrogenase activity"/>
    <property type="evidence" value="ECO:0007669"/>
    <property type="project" value="TreeGrafter"/>
</dbReference>
<dbReference type="Proteomes" id="UP000037712">
    <property type="component" value="Unassembled WGS sequence"/>
</dbReference>
<dbReference type="Gene3D" id="1.10.540.10">
    <property type="entry name" value="Acyl-CoA dehydrogenase/oxidase, N-terminal domain"/>
    <property type="match status" value="1"/>
</dbReference>
<keyword evidence="4 7" id="KW-0274">FAD</keyword>
<dbReference type="FunFam" id="1.20.140.10:FF:000004">
    <property type="entry name" value="Acyl-CoA dehydrogenase FadE25"/>
    <property type="match status" value="1"/>
</dbReference>
<comment type="similarity">
    <text evidence="2 7">Belongs to the acyl-CoA dehydrogenase family.</text>
</comment>
<dbReference type="AlphaFoldDB" id="A0A0M8PK44"/>
<dbReference type="InterPro" id="IPR009075">
    <property type="entry name" value="AcylCo_DH/oxidase_C"/>
</dbReference>
<dbReference type="Pfam" id="PF02771">
    <property type="entry name" value="Acyl-CoA_dh_N"/>
    <property type="match status" value="1"/>
</dbReference>
<dbReference type="PATRIC" id="fig|1441923.3.peg.1959"/>
<dbReference type="PANTHER" id="PTHR43884:SF12">
    <property type="entry name" value="ISOVALERYL-COA DEHYDROGENASE, MITOCHONDRIAL-RELATED"/>
    <property type="match status" value="1"/>
</dbReference>
<evidence type="ECO:0000256" key="5">
    <source>
        <dbReference type="ARBA" id="ARBA00023002"/>
    </source>
</evidence>
<reference evidence="11 12" key="1">
    <citation type="journal article" date="2015" name="Genome Announc.">
        <title>Draft Genome Sequence of Rhodococcus rhodochrous Strain KG-21, a Soil Isolate from Oil Fields of Krishna-Godavari Basin, India.</title>
        <authorList>
            <person name="Dawar C."/>
            <person name="Aggarwal R.K."/>
        </authorList>
    </citation>
    <scope>NUCLEOTIDE SEQUENCE [LARGE SCALE GENOMIC DNA]</scope>
    <source>
        <strain evidence="11 12">KG-21</strain>
    </source>
</reference>
<keyword evidence="3 7" id="KW-0285">Flavoprotein</keyword>
<evidence type="ECO:0000256" key="1">
    <source>
        <dbReference type="ARBA" id="ARBA00001974"/>
    </source>
</evidence>
<comment type="catalytic activity">
    <reaction evidence="6">
        <text>a 2,3-saturated acyl-CoA + A = a 2,3-dehydroacyl-CoA + AH2</text>
        <dbReference type="Rhea" id="RHEA:48608"/>
        <dbReference type="ChEBI" id="CHEBI:13193"/>
        <dbReference type="ChEBI" id="CHEBI:17499"/>
        <dbReference type="ChEBI" id="CHEBI:60015"/>
        <dbReference type="ChEBI" id="CHEBI:65111"/>
    </reaction>
</comment>
<evidence type="ECO:0000256" key="3">
    <source>
        <dbReference type="ARBA" id="ARBA00022630"/>
    </source>
</evidence>
<evidence type="ECO:0000256" key="4">
    <source>
        <dbReference type="ARBA" id="ARBA00022827"/>
    </source>
</evidence>
<dbReference type="CDD" id="cd00567">
    <property type="entry name" value="ACAD"/>
    <property type="match status" value="1"/>
</dbReference>
<evidence type="ECO:0000313" key="12">
    <source>
        <dbReference type="Proteomes" id="UP000037712"/>
    </source>
</evidence>
<evidence type="ECO:0000256" key="2">
    <source>
        <dbReference type="ARBA" id="ARBA00009347"/>
    </source>
</evidence>
<dbReference type="InterPro" id="IPR046373">
    <property type="entry name" value="Acyl-CoA_Oxase/DH_mid-dom_sf"/>
</dbReference>
<dbReference type="InterPro" id="IPR037069">
    <property type="entry name" value="AcylCoA_DH/ox_N_sf"/>
</dbReference>
<protein>
    <submittedName>
        <fullName evidence="11">Acyl-CoA dehydrogenase</fullName>
    </submittedName>
</protein>
<sequence length="390" mass="41648">MIGSGTLPDTTEQADLREMVREIIERYAPPQRVRELDDANAFDLELYRALGGAGLIGLGAQADGVTGADPRHQIIVLEELAAGPTSMAVCLVVQYMGVGLLTEYGTNEQRRTVLAPLLDGRERVAFALTEPDGGTDVARVMRTRAKQSDDGRWVLNGAKTWISGPQHAGNLIVLARTSTPESSPIDGITMFVVPTDTPGITVKELDTFAIHSLDTCEVNFDNVEVAASAVLGHVDQGFRQVLGTLNGERLNAAAAALGIARGALDAAVDYGRQRQVFGRPVGSFQVGQHRLVDGAIAVEAARALMLQAAEATATGKRADILSAMAKVAASDAAVAVTDAGMRLMGGSGFSKEYPMERLFRDARLYTFAPLTNEMLRNHIGEKYLGLPRSF</sequence>
<feature type="domain" description="Acyl-CoA dehydrogenase/oxidase N-terminal" evidence="10">
    <location>
        <begin position="10"/>
        <end position="120"/>
    </location>
</feature>
<evidence type="ECO:0000313" key="11">
    <source>
        <dbReference type="EMBL" id="KOS56565.1"/>
    </source>
</evidence>
<dbReference type="RefSeq" id="WP_003938658.1">
    <property type="nucleotide sequence ID" value="NZ_AZYO01000016.1"/>
</dbReference>
<name>A0A0M8PK44_RHORH</name>
<dbReference type="InterPro" id="IPR009100">
    <property type="entry name" value="AcylCoA_DH/oxidase_NM_dom_sf"/>
</dbReference>
<evidence type="ECO:0000256" key="6">
    <source>
        <dbReference type="ARBA" id="ARBA00052546"/>
    </source>
</evidence>
<dbReference type="EMBL" id="AZYO01000016">
    <property type="protein sequence ID" value="KOS56565.1"/>
    <property type="molecule type" value="Genomic_DNA"/>
</dbReference>
<dbReference type="SUPFAM" id="SSF47203">
    <property type="entry name" value="Acyl-CoA dehydrogenase C-terminal domain-like"/>
    <property type="match status" value="1"/>
</dbReference>
<feature type="domain" description="Acyl-CoA oxidase/dehydrogenase middle" evidence="9">
    <location>
        <begin position="125"/>
        <end position="223"/>
    </location>
</feature>
<reference evidence="12" key="2">
    <citation type="submission" date="2015-01" db="EMBL/GenBank/DDBJ databases">
        <title>Draft genome sequence of potential hydrocarbon metabolising strain of Rhodococcus rhodochrous.</title>
        <authorList>
            <person name="Aggarwal R.K."/>
            <person name="Dawar C."/>
        </authorList>
    </citation>
    <scope>NUCLEOTIDE SEQUENCE [LARGE SCALE GENOMIC DNA]</scope>
    <source>
        <strain evidence="12">KG-21</strain>
    </source>
</reference>
<dbReference type="InterPro" id="IPR013786">
    <property type="entry name" value="AcylCoA_DH/ox_N"/>
</dbReference>
<dbReference type="GO" id="GO:0050660">
    <property type="term" value="F:flavin adenine dinucleotide binding"/>
    <property type="evidence" value="ECO:0007669"/>
    <property type="project" value="InterPro"/>
</dbReference>
<proteinExistence type="inferred from homology"/>
<evidence type="ECO:0000259" key="10">
    <source>
        <dbReference type="Pfam" id="PF02771"/>
    </source>
</evidence>
<organism evidence="11 12">
    <name type="scientific">Rhodococcus rhodochrous KG-21</name>
    <dbReference type="NCBI Taxonomy" id="1441923"/>
    <lineage>
        <taxon>Bacteria</taxon>
        <taxon>Bacillati</taxon>
        <taxon>Actinomycetota</taxon>
        <taxon>Actinomycetes</taxon>
        <taxon>Mycobacteriales</taxon>
        <taxon>Nocardiaceae</taxon>
        <taxon>Rhodococcus</taxon>
    </lineage>
</organism>
<gene>
    <name evidence="11" type="ORF">Z051_08835</name>
</gene>
<comment type="caution">
    <text evidence="11">The sequence shown here is derived from an EMBL/GenBank/DDBJ whole genome shotgun (WGS) entry which is preliminary data.</text>
</comment>